<sequence>MSSSPNKMKLIIPKGCDNAPRKQIIIDFTVAIVELQHEIIKEYAVESIIWYQLKDHKKIEGIGSFVTTLQDEVKNLVSCLEIYQVITHGKFASINGVISLINGTEIDFCDVYTFSNSSRTGKVKEIKSYRL</sequence>
<dbReference type="RefSeq" id="WP_078816664.1">
    <property type="nucleotide sequence ID" value="NZ_FUYJ01000001.1"/>
</dbReference>
<name>A0A1T4XJB0_9BACL</name>
<dbReference type="Gene3D" id="3.10.450.50">
    <property type="match status" value="1"/>
</dbReference>
<organism evidence="1 2">
    <name type="scientific">Sporosarcina newyorkensis</name>
    <dbReference type="NCBI Taxonomy" id="759851"/>
    <lineage>
        <taxon>Bacteria</taxon>
        <taxon>Bacillati</taxon>
        <taxon>Bacillota</taxon>
        <taxon>Bacilli</taxon>
        <taxon>Bacillales</taxon>
        <taxon>Caryophanaceae</taxon>
        <taxon>Sporosarcina</taxon>
    </lineage>
</organism>
<accession>A0A1T4XJB0</accession>
<dbReference type="Proteomes" id="UP000190042">
    <property type="component" value="Unassembled WGS sequence"/>
</dbReference>
<evidence type="ECO:0000313" key="1">
    <source>
        <dbReference type="EMBL" id="SKA89662.1"/>
    </source>
</evidence>
<dbReference type="EMBL" id="FUYJ01000001">
    <property type="protein sequence ID" value="SKA89662.1"/>
    <property type="molecule type" value="Genomic_DNA"/>
</dbReference>
<gene>
    <name evidence="1" type="ORF">SAMN04244570_0870</name>
</gene>
<proteinExistence type="predicted"/>
<reference evidence="2" key="1">
    <citation type="submission" date="2017-02" db="EMBL/GenBank/DDBJ databases">
        <authorList>
            <person name="Varghese N."/>
            <person name="Submissions S."/>
        </authorList>
    </citation>
    <scope>NUCLEOTIDE SEQUENCE [LARGE SCALE GENOMIC DNA]</scope>
    <source>
        <strain evidence="2">DSM 23966</strain>
    </source>
</reference>
<evidence type="ECO:0008006" key="3">
    <source>
        <dbReference type="Google" id="ProtNLM"/>
    </source>
</evidence>
<evidence type="ECO:0000313" key="2">
    <source>
        <dbReference type="Proteomes" id="UP000190042"/>
    </source>
</evidence>
<keyword evidence="2" id="KW-1185">Reference proteome</keyword>
<dbReference type="AlphaFoldDB" id="A0A1T4XJB0"/>
<protein>
    <recommendedName>
        <fullName evidence="3">Nuclear transport factor 2 family protein</fullName>
    </recommendedName>
</protein>